<gene>
    <name evidence="2" type="ORF">C0Q70_20814</name>
</gene>
<evidence type="ECO:0000313" key="3">
    <source>
        <dbReference type="Proteomes" id="UP000245119"/>
    </source>
</evidence>
<dbReference type="AlphaFoldDB" id="A0A2T7NAS0"/>
<dbReference type="Proteomes" id="UP000245119">
    <property type="component" value="Linkage Group LG14"/>
</dbReference>
<organism evidence="2 3">
    <name type="scientific">Pomacea canaliculata</name>
    <name type="common">Golden apple snail</name>
    <dbReference type="NCBI Taxonomy" id="400727"/>
    <lineage>
        <taxon>Eukaryota</taxon>
        <taxon>Metazoa</taxon>
        <taxon>Spiralia</taxon>
        <taxon>Lophotrochozoa</taxon>
        <taxon>Mollusca</taxon>
        <taxon>Gastropoda</taxon>
        <taxon>Caenogastropoda</taxon>
        <taxon>Architaenioglossa</taxon>
        <taxon>Ampullarioidea</taxon>
        <taxon>Ampullariidae</taxon>
        <taxon>Pomacea</taxon>
    </lineage>
</organism>
<comment type="caution">
    <text evidence="2">The sequence shown here is derived from an EMBL/GenBank/DDBJ whole genome shotgun (WGS) entry which is preliminary data.</text>
</comment>
<sequence>MKIKLKSFHDSSERSHHKFNVQFLRDRRKQEEFNCEVKNKCAALEGLLEETVANLWTGLQETWKTACTHVLGKKSKTAKVMANFQDLAKDRGKERAEQKTNQCQDQQQKEEHRAKYWEINREVKKSASDDNRQFANRMAEEAEQAAGQNNMRRLYEITRILSGRKNTNACTPVKNANGSVINGDAEQ</sequence>
<keyword evidence="3" id="KW-1185">Reference proteome</keyword>
<evidence type="ECO:0000256" key="1">
    <source>
        <dbReference type="SAM" id="MobiDB-lite"/>
    </source>
</evidence>
<dbReference type="EMBL" id="PZQS01000014">
    <property type="protein sequence ID" value="PVD18265.1"/>
    <property type="molecule type" value="Genomic_DNA"/>
</dbReference>
<reference evidence="2 3" key="1">
    <citation type="submission" date="2018-04" db="EMBL/GenBank/DDBJ databases">
        <title>The genome of golden apple snail Pomacea canaliculata provides insight into stress tolerance and invasive adaptation.</title>
        <authorList>
            <person name="Liu C."/>
            <person name="Liu B."/>
            <person name="Ren Y."/>
            <person name="Zhang Y."/>
            <person name="Wang H."/>
            <person name="Li S."/>
            <person name="Jiang F."/>
            <person name="Yin L."/>
            <person name="Zhang G."/>
            <person name="Qian W."/>
            <person name="Fan W."/>
        </authorList>
    </citation>
    <scope>NUCLEOTIDE SEQUENCE [LARGE SCALE GENOMIC DNA]</scope>
    <source>
        <strain evidence="2">SZHN2017</strain>
        <tissue evidence="2">Muscle</tissue>
    </source>
</reference>
<proteinExistence type="predicted"/>
<accession>A0A2T7NAS0</accession>
<evidence type="ECO:0000313" key="2">
    <source>
        <dbReference type="EMBL" id="PVD18265.1"/>
    </source>
</evidence>
<name>A0A2T7NAS0_POMCA</name>
<protein>
    <submittedName>
        <fullName evidence="2">Uncharacterized protein</fullName>
    </submittedName>
</protein>
<feature type="region of interest" description="Disordered" evidence="1">
    <location>
        <begin position="91"/>
        <end position="112"/>
    </location>
</feature>